<sequence>MKKLYLFLIAMIFANCGGGYGTLIEFNGGELYYTSSILTREAYKLGEYLEDVEFFDGERKTVQINKTGNTYEFRMVVKKGMEKDEEVIQLFKIFSIELSEDVFNGYAVDVHLCDEYLETLRVVVPL</sequence>
<organism evidence="1">
    <name type="scientific">marine metagenome</name>
    <dbReference type="NCBI Taxonomy" id="408172"/>
    <lineage>
        <taxon>unclassified sequences</taxon>
        <taxon>metagenomes</taxon>
        <taxon>ecological metagenomes</taxon>
    </lineage>
</organism>
<reference evidence="1" key="1">
    <citation type="submission" date="2018-05" db="EMBL/GenBank/DDBJ databases">
        <authorList>
            <person name="Lanie J.A."/>
            <person name="Ng W.-L."/>
            <person name="Kazmierczak K.M."/>
            <person name="Andrzejewski T.M."/>
            <person name="Davidsen T.M."/>
            <person name="Wayne K.J."/>
            <person name="Tettelin H."/>
            <person name="Glass J.I."/>
            <person name="Rusch D."/>
            <person name="Podicherti R."/>
            <person name="Tsui H.-C.T."/>
            <person name="Winkler M.E."/>
        </authorList>
    </citation>
    <scope>NUCLEOTIDE SEQUENCE</scope>
</reference>
<dbReference type="EMBL" id="UINC01135775">
    <property type="protein sequence ID" value="SVD20132.1"/>
    <property type="molecule type" value="Genomic_DNA"/>
</dbReference>
<gene>
    <name evidence="1" type="ORF">METZ01_LOCUS372986</name>
</gene>
<accession>A0A382TEB5</accession>
<dbReference type="AlphaFoldDB" id="A0A382TEB5"/>
<protein>
    <submittedName>
        <fullName evidence="1">Uncharacterized protein</fullName>
    </submittedName>
</protein>
<name>A0A382TEB5_9ZZZZ</name>
<evidence type="ECO:0000313" key="1">
    <source>
        <dbReference type="EMBL" id="SVD20132.1"/>
    </source>
</evidence>
<proteinExistence type="predicted"/>